<protein>
    <recommendedName>
        <fullName evidence="2">DUF2513 domain-containing protein</fullName>
    </recommendedName>
</protein>
<reference evidence="1" key="1">
    <citation type="journal article" date="2021" name="Proc. Natl. Acad. Sci. U.S.A.">
        <title>A Catalog of Tens of Thousands of Viruses from Human Metagenomes Reveals Hidden Associations with Chronic Diseases.</title>
        <authorList>
            <person name="Tisza M.J."/>
            <person name="Buck C.B."/>
        </authorList>
    </citation>
    <scope>NUCLEOTIDE SEQUENCE</scope>
    <source>
        <strain evidence="1">CtQU013</strain>
    </source>
</reference>
<dbReference type="InterPro" id="IPR019650">
    <property type="entry name" value="DUF2513"/>
</dbReference>
<sequence>MVRDWEQLLHVLEDIERERVIDRLTSIDEADEDLYCGHLLLAEDAGLIEGLHVRRLEDGSWGYDREAYPRLTFAGHDMLDALRSSKVWREVKRTASELMVPISMELIKHTLTSMLSQQAP</sequence>
<accession>A0A8S5NMT2</accession>
<dbReference type="EMBL" id="BK015198">
    <property type="protein sequence ID" value="DAD95663.1"/>
    <property type="molecule type" value="Genomic_DNA"/>
</dbReference>
<evidence type="ECO:0000313" key="1">
    <source>
        <dbReference type="EMBL" id="DAD95663.1"/>
    </source>
</evidence>
<name>A0A8S5NMT2_9CAUD</name>
<evidence type="ECO:0008006" key="2">
    <source>
        <dbReference type="Google" id="ProtNLM"/>
    </source>
</evidence>
<proteinExistence type="predicted"/>
<organism evidence="1">
    <name type="scientific">Siphoviridae sp. ctQU013</name>
    <dbReference type="NCBI Taxonomy" id="2826329"/>
    <lineage>
        <taxon>Viruses</taxon>
        <taxon>Duplodnaviria</taxon>
        <taxon>Heunggongvirae</taxon>
        <taxon>Uroviricota</taxon>
        <taxon>Caudoviricetes</taxon>
    </lineage>
</organism>
<dbReference type="Pfam" id="PF10711">
    <property type="entry name" value="DUF2513"/>
    <property type="match status" value="1"/>
</dbReference>